<dbReference type="Proteomes" id="UP001209540">
    <property type="component" value="Unassembled WGS sequence"/>
</dbReference>
<name>A0AAD5PLD2_9FUNG</name>
<protein>
    <recommendedName>
        <fullName evidence="1">FH2 domain-containing protein</fullName>
    </recommendedName>
</protein>
<evidence type="ECO:0000313" key="3">
    <source>
        <dbReference type="Proteomes" id="UP001209540"/>
    </source>
</evidence>
<dbReference type="InterPro" id="IPR015425">
    <property type="entry name" value="FH2_Formin"/>
</dbReference>
<dbReference type="EMBL" id="JAIXMP010000002">
    <property type="protein sequence ID" value="KAI9276962.1"/>
    <property type="molecule type" value="Genomic_DNA"/>
</dbReference>
<sequence>MEEFLIEAEPIGNNLKSMTKDIDEKLKELISYYGEDPLAVKSEDFFDIIYTFSSSFAKAQVEIHEARERALRRQRQQEMLLKVKY</sequence>
<dbReference type="Gene3D" id="1.20.58.2220">
    <property type="entry name" value="Formin, FH2 domain"/>
    <property type="match status" value="1"/>
</dbReference>
<comment type="caution">
    <text evidence="2">The sequence shown here is derived from an EMBL/GenBank/DDBJ whole genome shotgun (WGS) entry which is preliminary data.</text>
</comment>
<dbReference type="SUPFAM" id="SSF101447">
    <property type="entry name" value="Formin homology 2 domain (FH2 domain)"/>
    <property type="match status" value="1"/>
</dbReference>
<dbReference type="InterPro" id="IPR042201">
    <property type="entry name" value="FH2_Formin_sf"/>
</dbReference>
<gene>
    <name evidence="2" type="ORF">BDA99DRAFT_429766</name>
</gene>
<reference evidence="2" key="1">
    <citation type="journal article" date="2022" name="IScience">
        <title>Evolution of zygomycete secretomes and the origins of terrestrial fungal ecologies.</title>
        <authorList>
            <person name="Chang Y."/>
            <person name="Wang Y."/>
            <person name="Mondo S."/>
            <person name="Ahrendt S."/>
            <person name="Andreopoulos W."/>
            <person name="Barry K."/>
            <person name="Beard J."/>
            <person name="Benny G.L."/>
            <person name="Blankenship S."/>
            <person name="Bonito G."/>
            <person name="Cuomo C."/>
            <person name="Desiro A."/>
            <person name="Gervers K.A."/>
            <person name="Hundley H."/>
            <person name="Kuo A."/>
            <person name="LaButti K."/>
            <person name="Lang B.F."/>
            <person name="Lipzen A."/>
            <person name="O'Donnell K."/>
            <person name="Pangilinan J."/>
            <person name="Reynolds N."/>
            <person name="Sandor L."/>
            <person name="Smith M.E."/>
            <person name="Tsang A."/>
            <person name="Grigoriev I.V."/>
            <person name="Stajich J.E."/>
            <person name="Spatafora J.W."/>
        </authorList>
    </citation>
    <scope>NUCLEOTIDE SEQUENCE</scope>
    <source>
        <strain evidence="2">RSA 2281</strain>
    </source>
</reference>
<proteinExistence type="predicted"/>
<reference evidence="2" key="2">
    <citation type="submission" date="2023-02" db="EMBL/GenBank/DDBJ databases">
        <authorList>
            <consortium name="DOE Joint Genome Institute"/>
            <person name="Mondo S.J."/>
            <person name="Chang Y."/>
            <person name="Wang Y."/>
            <person name="Ahrendt S."/>
            <person name="Andreopoulos W."/>
            <person name="Barry K."/>
            <person name="Beard J."/>
            <person name="Benny G.L."/>
            <person name="Blankenship S."/>
            <person name="Bonito G."/>
            <person name="Cuomo C."/>
            <person name="Desiro A."/>
            <person name="Gervers K.A."/>
            <person name="Hundley H."/>
            <person name="Kuo A."/>
            <person name="LaButti K."/>
            <person name="Lang B.F."/>
            <person name="Lipzen A."/>
            <person name="O'Donnell K."/>
            <person name="Pangilinan J."/>
            <person name="Reynolds N."/>
            <person name="Sandor L."/>
            <person name="Smith M.W."/>
            <person name="Tsang A."/>
            <person name="Grigoriev I.V."/>
            <person name="Stajich J.E."/>
            <person name="Spatafora J.W."/>
        </authorList>
    </citation>
    <scope>NUCLEOTIDE SEQUENCE</scope>
    <source>
        <strain evidence="2">RSA 2281</strain>
    </source>
</reference>
<organism evidence="2 3">
    <name type="scientific">Phascolomyces articulosus</name>
    <dbReference type="NCBI Taxonomy" id="60185"/>
    <lineage>
        <taxon>Eukaryota</taxon>
        <taxon>Fungi</taxon>
        <taxon>Fungi incertae sedis</taxon>
        <taxon>Mucoromycota</taxon>
        <taxon>Mucoromycotina</taxon>
        <taxon>Mucoromycetes</taxon>
        <taxon>Mucorales</taxon>
        <taxon>Lichtheimiaceae</taxon>
        <taxon>Phascolomyces</taxon>
    </lineage>
</organism>
<accession>A0AAD5PLD2</accession>
<keyword evidence="3" id="KW-1185">Reference proteome</keyword>
<dbReference type="AlphaFoldDB" id="A0AAD5PLD2"/>
<evidence type="ECO:0000313" key="2">
    <source>
        <dbReference type="EMBL" id="KAI9276962.1"/>
    </source>
</evidence>
<evidence type="ECO:0000259" key="1">
    <source>
        <dbReference type="PROSITE" id="PS51444"/>
    </source>
</evidence>
<feature type="domain" description="FH2" evidence="1">
    <location>
        <begin position="1"/>
        <end position="82"/>
    </location>
</feature>
<dbReference type="PROSITE" id="PS51444">
    <property type="entry name" value="FH2"/>
    <property type="match status" value="1"/>
</dbReference>